<evidence type="ECO:0000313" key="3">
    <source>
        <dbReference type="EMBL" id="RZU20396.1"/>
    </source>
</evidence>
<feature type="region of interest" description="Disordered" evidence="1">
    <location>
        <begin position="147"/>
        <end position="168"/>
    </location>
</feature>
<keyword evidence="4" id="KW-1185">Reference proteome</keyword>
<name>A0A4V2FZ77_9ACTN</name>
<evidence type="ECO:0000256" key="2">
    <source>
        <dbReference type="SAM" id="Phobius"/>
    </source>
</evidence>
<organism evidence="3 4">
    <name type="scientific">Kribbella rubisoli</name>
    <dbReference type="NCBI Taxonomy" id="3075929"/>
    <lineage>
        <taxon>Bacteria</taxon>
        <taxon>Bacillati</taxon>
        <taxon>Actinomycetota</taxon>
        <taxon>Actinomycetes</taxon>
        <taxon>Propionibacteriales</taxon>
        <taxon>Kribbellaceae</taxon>
        <taxon>Kribbella</taxon>
    </lineage>
</organism>
<feature type="transmembrane region" description="Helical" evidence="2">
    <location>
        <begin position="37"/>
        <end position="55"/>
    </location>
</feature>
<dbReference type="Proteomes" id="UP000292027">
    <property type="component" value="Unassembled WGS sequence"/>
</dbReference>
<feature type="transmembrane region" description="Helical" evidence="2">
    <location>
        <begin position="117"/>
        <end position="135"/>
    </location>
</feature>
<proteinExistence type="predicted"/>
<sequence length="168" mass="18929">MIIDLNMFKKTAYGQSCRNLNVFKKSGDEMDMTVTTYLVYLAIAVPLTIWVARTLSRNGRIFLVDVFHGNEDFADAVNRLLVVGFYLINLGFVTLFLRGGSVVVDARGVFEQLSVKLGIVMLVLGAVHLTNVWIFNKIRTRSRLELQTTPPVPPNDTVQPMTEPRFGY</sequence>
<dbReference type="EMBL" id="SHKR01000011">
    <property type="protein sequence ID" value="RZU20396.1"/>
    <property type="molecule type" value="Genomic_DNA"/>
</dbReference>
<keyword evidence="2" id="KW-0472">Membrane</keyword>
<reference evidence="3 4" key="1">
    <citation type="journal article" date="2015" name="Stand. Genomic Sci.">
        <title>Genomic Encyclopedia of Bacterial and Archaeal Type Strains, Phase III: the genomes of soil and plant-associated and newly described type strains.</title>
        <authorList>
            <person name="Whitman W.B."/>
            <person name="Woyke T."/>
            <person name="Klenk H.P."/>
            <person name="Zhou Y."/>
            <person name="Lilburn T.G."/>
            <person name="Beck B.J."/>
            <person name="De Vos P."/>
            <person name="Vandamme P."/>
            <person name="Eisen J.A."/>
            <person name="Garrity G."/>
            <person name="Hugenholtz P."/>
            <person name="Kyrpides N.C."/>
        </authorList>
    </citation>
    <scope>NUCLEOTIDE SEQUENCE [LARGE SCALE GENOMIC DNA]</scope>
    <source>
        <strain evidence="3 4">VKM Ac-2540</strain>
    </source>
</reference>
<evidence type="ECO:0000256" key="1">
    <source>
        <dbReference type="SAM" id="MobiDB-lite"/>
    </source>
</evidence>
<gene>
    <name evidence="3" type="ORF">EV645_2628</name>
</gene>
<dbReference type="AlphaFoldDB" id="A0A4V2FZ77"/>
<keyword evidence="2" id="KW-0812">Transmembrane</keyword>
<keyword evidence="2" id="KW-1133">Transmembrane helix</keyword>
<comment type="caution">
    <text evidence="3">The sequence shown here is derived from an EMBL/GenBank/DDBJ whole genome shotgun (WGS) entry which is preliminary data.</text>
</comment>
<evidence type="ECO:0000313" key="4">
    <source>
        <dbReference type="Proteomes" id="UP000292027"/>
    </source>
</evidence>
<protein>
    <submittedName>
        <fullName evidence="3">Uncharacterized protein</fullName>
    </submittedName>
</protein>
<accession>A0A4V2FZ77</accession>
<feature type="transmembrane region" description="Helical" evidence="2">
    <location>
        <begin position="76"/>
        <end position="97"/>
    </location>
</feature>